<organism evidence="1 2">
    <name type="scientific">Entomophthora muscae</name>
    <dbReference type="NCBI Taxonomy" id="34485"/>
    <lineage>
        <taxon>Eukaryota</taxon>
        <taxon>Fungi</taxon>
        <taxon>Fungi incertae sedis</taxon>
        <taxon>Zoopagomycota</taxon>
        <taxon>Entomophthoromycotina</taxon>
        <taxon>Entomophthoromycetes</taxon>
        <taxon>Entomophthorales</taxon>
        <taxon>Entomophthoraceae</taxon>
        <taxon>Entomophthora</taxon>
    </lineage>
</organism>
<keyword evidence="2" id="KW-1185">Reference proteome</keyword>
<reference evidence="1" key="1">
    <citation type="submission" date="2022-04" db="EMBL/GenBank/DDBJ databases">
        <title>Genome of the entomopathogenic fungus Entomophthora muscae.</title>
        <authorList>
            <person name="Elya C."/>
            <person name="Lovett B.R."/>
            <person name="Lee E."/>
            <person name="Macias A.M."/>
            <person name="Hajek A.E."/>
            <person name="De Bivort B.L."/>
            <person name="Kasson M.T."/>
            <person name="De Fine Licht H.H."/>
            <person name="Stajich J.E."/>
        </authorList>
    </citation>
    <scope>NUCLEOTIDE SEQUENCE</scope>
    <source>
        <strain evidence="1">Berkeley</strain>
    </source>
</reference>
<evidence type="ECO:0000313" key="2">
    <source>
        <dbReference type="Proteomes" id="UP001165960"/>
    </source>
</evidence>
<dbReference type="EMBL" id="QTSX02007129">
    <property type="protein sequence ID" value="KAJ9050956.1"/>
    <property type="molecule type" value="Genomic_DNA"/>
</dbReference>
<evidence type="ECO:0000313" key="1">
    <source>
        <dbReference type="EMBL" id="KAJ9050956.1"/>
    </source>
</evidence>
<sequence length="78" mass="8828">MRTGEATPWMKLSKFKEEVLTAIKSKLPLKDAEIWVATEYFLGFVPRKVAGEVKGHNMRAQDITEFFPSFQIPSLAIG</sequence>
<accession>A0ACC2RLJ1</accession>
<dbReference type="Proteomes" id="UP001165960">
    <property type="component" value="Unassembled WGS sequence"/>
</dbReference>
<name>A0ACC2RLJ1_9FUNG</name>
<proteinExistence type="predicted"/>
<gene>
    <name evidence="1" type="ORF">DSO57_1009314</name>
</gene>
<comment type="caution">
    <text evidence="1">The sequence shown here is derived from an EMBL/GenBank/DDBJ whole genome shotgun (WGS) entry which is preliminary data.</text>
</comment>
<protein>
    <submittedName>
        <fullName evidence="1">Uncharacterized protein</fullName>
    </submittedName>
</protein>